<organism evidence="1 2">
    <name type="scientific">Tulasnella calospora MUT 4182</name>
    <dbReference type="NCBI Taxonomy" id="1051891"/>
    <lineage>
        <taxon>Eukaryota</taxon>
        <taxon>Fungi</taxon>
        <taxon>Dikarya</taxon>
        <taxon>Basidiomycota</taxon>
        <taxon>Agaricomycotina</taxon>
        <taxon>Agaricomycetes</taxon>
        <taxon>Cantharellales</taxon>
        <taxon>Tulasnellaceae</taxon>
        <taxon>Tulasnella</taxon>
    </lineage>
</organism>
<gene>
    <name evidence="1" type="ORF">M407DRAFT_19008</name>
</gene>
<accession>A0A0C3ME01</accession>
<reference evidence="1 2" key="1">
    <citation type="submission" date="2014-04" db="EMBL/GenBank/DDBJ databases">
        <authorList>
            <consortium name="DOE Joint Genome Institute"/>
            <person name="Kuo A."/>
            <person name="Girlanda M."/>
            <person name="Perotto S."/>
            <person name="Kohler A."/>
            <person name="Nagy L.G."/>
            <person name="Floudas D."/>
            <person name="Copeland A."/>
            <person name="Barry K.W."/>
            <person name="Cichocki N."/>
            <person name="Veneault-Fourrey C."/>
            <person name="LaButti K."/>
            <person name="Lindquist E.A."/>
            <person name="Lipzen A."/>
            <person name="Lundell T."/>
            <person name="Morin E."/>
            <person name="Murat C."/>
            <person name="Sun H."/>
            <person name="Tunlid A."/>
            <person name="Henrissat B."/>
            <person name="Grigoriev I.V."/>
            <person name="Hibbett D.S."/>
            <person name="Martin F."/>
            <person name="Nordberg H.P."/>
            <person name="Cantor M.N."/>
            <person name="Hua S.X."/>
        </authorList>
    </citation>
    <scope>NUCLEOTIDE SEQUENCE [LARGE SCALE GENOMIC DNA]</scope>
    <source>
        <strain evidence="1 2">MUT 4182</strain>
    </source>
</reference>
<name>A0A0C3ME01_9AGAM</name>
<dbReference type="OrthoDB" id="2688364at2759"/>
<reference evidence="2" key="2">
    <citation type="submission" date="2015-01" db="EMBL/GenBank/DDBJ databases">
        <title>Evolutionary Origins and Diversification of the Mycorrhizal Mutualists.</title>
        <authorList>
            <consortium name="DOE Joint Genome Institute"/>
            <consortium name="Mycorrhizal Genomics Consortium"/>
            <person name="Kohler A."/>
            <person name="Kuo A."/>
            <person name="Nagy L.G."/>
            <person name="Floudas D."/>
            <person name="Copeland A."/>
            <person name="Barry K.W."/>
            <person name="Cichocki N."/>
            <person name="Veneault-Fourrey C."/>
            <person name="LaButti K."/>
            <person name="Lindquist E.A."/>
            <person name="Lipzen A."/>
            <person name="Lundell T."/>
            <person name="Morin E."/>
            <person name="Murat C."/>
            <person name="Riley R."/>
            <person name="Ohm R."/>
            <person name="Sun H."/>
            <person name="Tunlid A."/>
            <person name="Henrissat B."/>
            <person name="Grigoriev I.V."/>
            <person name="Hibbett D.S."/>
            <person name="Martin F."/>
        </authorList>
    </citation>
    <scope>NUCLEOTIDE SEQUENCE [LARGE SCALE GENOMIC DNA]</scope>
    <source>
        <strain evidence="2">MUT 4182</strain>
    </source>
</reference>
<sequence>MTLLDIPEELFVQICGYSGTRISWNIMVSCRSMYKLIECRAIWVNQLHQLSSEHAIVGGTYDLHSMSTSEIRQVVIRPHRFEQAVQFEEIKPIRYQTTMGDEFVFETKLAPGGRWLVTLCSPNSEQGPKFRRIWDLHSKAQVSEPCASLPVKEVDLVFSWS</sequence>
<proteinExistence type="predicted"/>
<protein>
    <recommendedName>
        <fullName evidence="3">F-box domain-containing protein</fullName>
    </recommendedName>
</protein>
<dbReference type="HOGENOM" id="CLU_1696795_0_0_1"/>
<dbReference type="AlphaFoldDB" id="A0A0C3ME01"/>
<evidence type="ECO:0000313" key="2">
    <source>
        <dbReference type="Proteomes" id="UP000054248"/>
    </source>
</evidence>
<dbReference type="Proteomes" id="UP000054248">
    <property type="component" value="Unassembled WGS sequence"/>
</dbReference>
<dbReference type="EMBL" id="KN822958">
    <property type="protein sequence ID" value="KIO31987.1"/>
    <property type="molecule type" value="Genomic_DNA"/>
</dbReference>
<evidence type="ECO:0000313" key="1">
    <source>
        <dbReference type="EMBL" id="KIO31987.1"/>
    </source>
</evidence>
<keyword evidence="2" id="KW-1185">Reference proteome</keyword>
<evidence type="ECO:0008006" key="3">
    <source>
        <dbReference type="Google" id="ProtNLM"/>
    </source>
</evidence>